<evidence type="ECO:0000313" key="2">
    <source>
        <dbReference type="Proteomes" id="UP000195607"/>
    </source>
</evidence>
<organism evidence="1 2">
    <name type="scientific">Cuniculiplasma divulgatum</name>
    <dbReference type="NCBI Taxonomy" id="1673428"/>
    <lineage>
        <taxon>Archaea</taxon>
        <taxon>Methanobacteriati</taxon>
        <taxon>Thermoplasmatota</taxon>
        <taxon>Thermoplasmata</taxon>
        <taxon>Thermoplasmatales</taxon>
        <taxon>Cuniculiplasmataceae</taxon>
        <taxon>Cuniculiplasma</taxon>
    </lineage>
</organism>
<gene>
    <name evidence="1" type="ORF">CSP5_1219</name>
</gene>
<name>A0A1N5V537_9ARCH</name>
<accession>A0A1N5V537</accession>
<protein>
    <submittedName>
        <fullName evidence="1">Uncharacterized protein</fullName>
    </submittedName>
</protein>
<proteinExistence type="predicted"/>
<dbReference type="GeneID" id="41588472"/>
<evidence type="ECO:0000313" key="1">
    <source>
        <dbReference type="EMBL" id="SIM67638.1"/>
    </source>
</evidence>
<sequence>MAIDPLKKSYRNGRKDQLEVDSSILRDADEVCDTREELVEYIKARLGIISEQLTVENVREIKDIHNLL</sequence>
<dbReference type="AlphaFoldDB" id="A0A1N5V537"/>
<dbReference type="Proteomes" id="UP000195607">
    <property type="component" value="Chromosome I"/>
</dbReference>
<dbReference type="EMBL" id="LT671858">
    <property type="protein sequence ID" value="SIM67638.1"/>
    <property type="molecule type" value="Genomic_DNA"/>
</dbReference>
<reference evidence="1 2" key="1">
    <citation type="submission" date="2016-04" db="EMBL/GenBank/DDBJ databases">
        <authorList>
            <person name="Evans L.H."/>
            <person name="Alamgir A."/>
            <person name="Owens N."/>
            <person name="Weber N.D."/>
            <person name="Virtaneva K."/>
            <person name="Barbian K."/>
            <person name="Babar A."/>
            <person name="Rosenke K."/>
        </authorList>
    </citation>
    <scope>NUCLEOTIDE SEQUENCE [LARGE SCALE GENOMIC DNA]</scope>
    <source>
        <strain evidence="2">S5(T) (JCM 30642 \VKM B-2941)</strain>
    </source>
</reference>
<dbReference type="RefSeq" id="WP_148689870.1">
    <property type="nucleotide sequence ID" value="NZ_LT671858.1"/>
</dbReference>